<accession>A0A835I5A1</accession>
<feature type="region of interest" description="Disordered" evidence="1">
    <location>
        <begin position="55"/>
        <end position="80"/>
    </location>
</feature>
<protein>
    <recommendedName>
        <fullName evidence="4">Endonuclease/exonuclease/phosphatase domain-containing protein</fullName>
    </recommendedName>
</protein>
<sequence length="231" mass="26286">MNDDSNGSIPHLGGAWLKTPLLLLNHLVEIGKPRSTKVLWNHLVRRTKLKENGGYKRRKVASRAGKEPTPPPTRTRTLPTRNFVHNDIPSKTGFLWVFWKEEIKATAVVSLTCQHITIQFDKFTVSTVYASTSYVIRRALWHDLTGIGSNVDVWMVIGDFNCITQASERKGGGLPCQRAVNEFVGFMNTNCLLDSTTLGHRYSWSNRRFGHKRMVQKIDRALVNQSLWIDL</sequence>
<reference evidence="2 3" key="1">
    <citation type="submission" date="2020-10" db="EMBL/GenBank/DDBJ databases">
        <title>The Coptis chinensis genome and diversification of protoberbering-type alkaloids.</title>
        <authorList>
            <person name="Wang B."/>
            <person name="Shu S."/>
            <person name="Song C."/>
            <person name="Liu Y."/>
        </authorList>
    </citation>
    <scope>NUCLEOTIDE SEQUENCE [LARGE SCALE GENOMIC DNA]</scope>
    <source>
        <strain evidence="2">HL-2020</strain>
        <tissue evidence="2">Leaf</tissue>
    </source>
</reference>
<organism evidence="2 3">
    <name type="scientific">Coptis chinensis</name>
    <dbReference type="NCBI Taxonomy" id="261450"/>
    <lineage>
        <taxon>Eukaryota</taxon>
        <taxon>Viridiplantae</taxon>
        <taxon>Streptophyta</taxon>
        <taxon>Embryophyta</taxon>
        <taxon>Tracheophyta</taxon>
        <taxon>Spermatophyta</taxon>
        <taxon>Magnoliopsida</taxon>
        <taxon>Ranunculales</taxon>
        <taxon>Ranunculaceae</taxon>
        <taxon>Coptidoideae</taxon>
        <taxon>Coptis</taxon>
    </lineage>
</organism>
<proteinExistence type="predicted"/>
<dbReference type="PANTHER" id="PTHR33710">
    <property type="entry name" value="BNAC02G09200D PROTEIN"/>
    <property type="match status" value="1"/>
</dbReference>
<keyword evidence="3" id="KW-1185">Reference proteome</keyword>
<dbReference type="PANTHER" id="PTHR33710:SF71">
    <property type="entry name" value="ENDONUCLEASE_EXONUCLEASE_PHOSPHATASE DOMAIN-CONTAINING PROTEIN"/>
    <property type="match status" value="1"/>
</dbReference>
<dbReference type="OrthoDB" id="1425980at2759"/>
<dbReference type="Proteomes" id="UP000631114">
    <property type="component" value="Unassembled WGS sequence"/>
</dbReference>
<dbReference type="EMBL" id="JADFTS010000004">
    <property type="protein sequence ID" value="KAF9609912.1"/>
    <property type="molecule type" value="Genomic_DNA"/>
</dbReference>
<evidence type="ECO:0000256" key="1">
    <source>
        <dbReference type="SAM" id="MobiDB-lite"/>
    </source>
</evidence>
<evidence type="ECO:0000313" key="3">
    <source>
        <dbReference type="Proteomes" id="UP000631114"/>
    </source>
</evidence>
<dbReference type="AlphaFoldDB" id="A0A835I5A1"/>
<dbReference type="Gene3D" id="3.60.10.10">
    <property type="entry name" value="Endonuclease/exonuclease/phosphatase"/>
    <property type="match status" value="1"/>
</dbReference>
<evidence type="ECO:0008006" key="4">
    <source>
        <dbReference type="Google" id="ProtNLM"/>
    </source>
</evidence>
<dbReference type="InterPro" id="IPR036691">
    <property type="entry name" value="Endo/exonu/phosph_ase_sf"/>
</dbReference>
<evidence type="ECO:0000313" key="2">
    <source>
        <dbReference type="EMBL" id="KAF9609912.1"/>
    </source>
</evidence>
<comment type="caution">
    <text evidence="2">The sequence shown here is derived from an EMBL/GenBank/DDBJ whole genome shotgun (WGS) entry which is preliminary data.</text>
</comment>
<name>A0A835I5A1_9MAGN</name>
<gene>
    <name evidence="2" type="ORF">IFM89_019005</name>
</gene>
<dbReference type="SUPFAM" id="SSF56219">
    <property type="entry name" value="DNase I-like"/>
    <property type="match status" value="1"/>
</dbReference>